<comment type="caution">
    <text evidence="1">The sequence shown here is derived from an EMBL/GenBank/DDBJ whole genome shotgun (WGS) entry which is preliminary data.</text>
</comment>
<protein>
    <submittedName>
        <fullName evidence="1">Uncharacterized protein</fullName>
    </submittedName>
</protein>
<sequence length="132" mass="14581">MAAKFNNQQSQVARGINLERVLFCGDAPYFASSGTRCCAPNQLLWTVESLARCLGIAAGFINPKCSLPVLTLVGYDICGEGYLVFKARLLLIVLPCTYTSKDFRACASTLCFMEVQPVIEHFKTQAYSLREL</sequence>
<dbReference type="EMBL" id="NEDP02005559">
    <property type="protein sequence ID" value="OWF38649.1"/>
    <property type="molecule type" value="Genomic_DNA"/>
</dbReference>
<evidence type="ECO:0000313" key="1">
    <source>
        <dbReference type="EMBL" id="OWF38649.1"/>
    </source>
</evidence>
<dbReference type="Proteomes" id="UP000242188">
    <property type="component" value="Unassembled WGS sequence"/>
</dbReference>
<name>A0A210PQ66_MIZYE</name>
<dbReference type="AlphaFoldDB" id="A0A210PQ66"/>
<reference evidence="1 2" key="1">
    <citation type="journal article" date="2017" name="Nat. Ecol. Evol.">
        <title>Scallop genome provides insights into evolution of bilaterian karyotype and development.</title>
        <authorList>
            <person name="Wang S."/>
            <person name="Zhang J."/>
            <person name="Jiao W."/>
            <person name="Li J."/>
            <person name="Xun X."/>
            <person name="Sun Y."/>
            <person name="Guo X."/>
            <person name="Huan P."/>
            <person name="Dong B."/>
            <person name="Zhang L."/>
            <person name="Hu X."/>
            <person name="Sun X."/>
            <person name="Wang J."/>
            <person name="Zhao C."/>
            <person name="Wang Y."/>
            <person name="Wang D."/>
            <person name="Huang X."/>
            <person name="Wang R."/>
            <person name="Lv J."/>
            <person name="Li Y."/>
            <person name="Zhang Z."/>
            <person name="Liu B."/>
            <person name="Lu W."/>
            <person name="Hui Y."/>
            <person name="Liang J."/>
            <person name="Zhou Z."/>
            <person name="Hou R."/>
            <person name="Li X."/>
            <person name="Liu Y."/>
            <person name="Li H."/>
            <person name="Ning X."/>
            <person name="Lin Y."/>
            <person name="Zhao L."/>
            <person name="Xing Q."/>
            <person name="Dou J."/>
            <person name="Li Y."/>
            <person name="Mao J."/>
            <person name="Guo H."/>
            <person name="Dou H."/>
            <person name="Li T."/>
            <person name="Mu C."/>
            <person name="Jiang W."/>
            <person name="Fu Q."/>
            <person name="Fu X."/>
            <person name="Miao Y."/>
            <person name="Liu J."/>
            <person name="Yu Q."/>
            <person name="Li R."/>
            <person name="Liao H."/>
            <person name="Li X."/>
            <person name="Kong Y."/>
            <person name="Jiang Z."/>
            <person name="Chourrout D."/>
            <person name="Li R."/>
            <person name="Bao Z."/>
        </authorList>
    </citation>
    <scope>NUCLEOTIDE SEQUENCE [LARGE SCALE GENOMIC DNA]</scope>
    <source>
        <strain evidence="1 2">PY_sf001</strain>
    </source>
</reference>
<gene>
    <name evidence="1" type="ORF">KP79_PYT23064</name>
</gene>
<proteinExistence type="predicted"/>
<organism evidence="1 2">
    <name type="scientific">Mizuhopecten yessoensis</name>
    <name type="common">Japanese scallop</name>
    <name type="synonym">Patinopecten yessoensis</name>
    <dbReference type="NCBI Taxonomy" id="6573"/>
    <lineage>
        <taxon>Eukaryota</taxon>
        <taxon>Metazoa</taxon>
        <taxon>Spiralia</taxon>
        <taxon>Lophotrochozoa</taxon>
        <taxon>Mollusca</taxon>
        <taxon>Bivalvia</taxon>
        <taxon>Autobranchia</taxon>
        <taxon>Pteriomorphia</taxon>
        <taxon>Pectinida</taxon>
        <taxon>Pectinoidea</taxon>
        <taxon>Pectinidae</taxon>
        <taxon>Mizuhopecten</taxon>
    </lineage>
</organism>
<evidence type="ECO:0000313" key="2">
    <source>
        <dbReference type="Proteomes" id="UP000242188"/>
    </source>
</evidence>
<accession>A0A210PQ66</accession>
<keyword evidence="2" id="KW-1185">Reference proteome</keyword>